<protein>
    <recommendedName>
        <fullName evidence="3">Retrovirus-related Pol polyprotein from transposon TNT 1-94</fullName>
    </recommendedName>
</protein>
<reference evidence="2" key="1">
    <citation type="submission" date="2016-06" db="EMBL/GenBank/DDBJ databases">
        <title>Parallel loss of symbiosis genes in relatives of nitrogen-fixing non-legume Parasponia.</title>
        <authorList>
            <person name="Van Velzen R."/>
            <person name="Holmer R."/>
            <person name="Bu F."/>
            <person name="Rutten L."/>
            <person name="Van Zeijl A."/>
            <person name="Liu W."/>
            <person name="Santuari L."/>
            <person name="Cao Q."/>
            <person name="Sharma T."/>
            <person name="Shen D."/>
            <person name="Roswanjaya Y."/>
            <person name="Wardhani T."/>
            <person name="Kalhor M.S."/>
            <person name="Jansen J."/>
            <person name="Van den Hoogen J."/>
            <person name="Gungor B."/>
            <person name="Hartog M."/>
            <person name="Hontelez J."/>
            <person name="Verver J."/>
            <person name="Yang W.-C."/>
            <person name="Schijlen E."/>
            <person name="Repin R."/>
            <person name="Schilthuizen M."/>
            <person name="Schranz E."/>
            <person name="Heidstra R."/>
            <person name="Miyata K."/>
            <person name="Fedorova E."/>
            <person name="Kohlen W."/>
            <person name="Bisseling T."/>
            <person name="Smit S."/>
            <person name="Geurts R."/>
        </authorList>
    </citation>
    <scope>NUCLEOTIDE SEQUENCE [LARGE SCALE GENOMIC DNA]</scope>
    <source>
        <strain evidence="2">cv. WU1-14</strain>
    </source>
</reference>
<comment type="caution">
    <text evidence="1">The sequence shown here is derived from an EMBL/GenBank/DDBJ whole genome shotgun (WGS) entry which is preliminary data.</text>
</comment>
<dbReference type="PANTHER" id="PTHR47481:SF31">
    <property type="entry name" value="OS01G0873500 PROTEIN"/>
    <property type="match status" value="1"/>
</dbReference>
<accession>A0A2P5DQP2</accession>
<keyword evidence="2" id="KW-1185">Reference proteome</keyword>
<organism evidence="1 2">
    <name type="scientific">Parasponia andersonii</name>
    <name type="common">Sponia andersonii</name>
    <dbReference type="NCBI Taxonomy" id="3476"/>
    <lineage>
        <taxon>Eukaryota</taxon>
        <taxon>Viridiplantae</taxon>
        <taxon>Streptophyta</taxon>
        <taxon>Embryophyta</taxon>
        <taxon>Tracheophyta</taxon>
        <taxon>Spermatophyta</taxon>
        <taxon>Magnoliopsida</taxon>
        <taxon>eudicotyledons</taxon>
        <taxon>Gunneridae</taxon>
        <taxon>Pentapetalae</taxon>
        <taxon>rosids</taxon>
        <taxon>fabids</taxon>
        <taxon>Rosales</taxon>
        <taxon>Cannabaceae</taxon>
        <taxon>Parasponia</taxon>
    </lineage>
</organism>
<sequence>MSGNKISIPVRADVEKFGGNINFGLWQIQVKNLLIQSGLHKILKGREAYKRRDSQKSSMSDEDLDDLDERAASMIYMCLAKIVLANVLGKMTAKDFWRKLEELYQAKGVSNRVYLKEQFHTLRMNEGTKISDHLNVLNGIVSELEAIGVKIEDEDKALRFI</sequence>
<dbReference type="Proteomes" id="UP000237105">
    <property type="component" value="Unassembled WGS sequence"/>
</dbReference>
<dbReference type="OrthoDB" id="1730120at2759"/>
<dbReference type="Pfam" id="PF14223">
    <property type="entry name" value="Retrotran_gag_2"/>
    <property type="match status" value="1"/>
</dbReference>
<evidence type="ECO:0000313" key="1">
    <source>
        <dbReference type="EMBL" id="PON75591.1"/>
    </source>
</evidence>
<proteinExistence type="predicted"/>
<gene>
    <name evidence="1" type="ORF">PanWU01x14_042160</name>
</gene>
<dbReference type="PANTHER" id="PTHR47481">
    <property type="match status" value="1"/>
</dbReference>
<dbReference type="AlphaFoldDB" id="A0A2P5DQP2"/>
<evidence type="ECO:0000313" key="2">
    <source>
        <dbReference type="Proteomes" id="UP000237105"/>
    </source>
</evidence>
<evidence type="ECO:0008006" key="3">
    <source>
        <dbReference type="Google" id="ProtNLM"/>
    </source>
</evidence>
<dbReference type="EMBL" id="JXTB01000023">
    <property type="protein sequence ID" value="PON75591.1"/>
    <property type="molecule type" value="Genomic_DNA"/>
</dbReference>
<name>A0A2P5DQP2_PARAD</name>